<name>A0A927I1G5_9HYPH</name>
<gene>
    <name evidence="2" type="ORF">IED13_16785</name>
</gene>
<feature type="transmembrane region" description="Helical" evidence="1">
    <location>
        <begin position="136"/>
        <end position="159"/>
    </location>
</feature>
<keyword evidence="3" id="KW-1185">Reference proteome</keyword>
<keyword evidence="1" id="KW-1133">Transmembrane helix</keyword>
<keyword evidence="1" id="KW-0472">Membrane</keyword>
<reference evidence="2" key="1">
    <citation type="submission" date="2020-09" db="EMBL/GenBank/DDBJ databases">
        <title>Bosea spartocytisi sp. nov. a root nodule endophyte of Spartocytisus supranubius in the high mountain ecosystem fo the Teide National Park (Canary Islands, Spain).</title>
        <authorList>
            <person name="Pulido-Suarez L."/>
            <person name="Peix A."/>
            <person name="Igual J.M."/>
            <person name="Socas-Perez N."/>
            <person name="Velazquez E."/>
            <person name="Flores-Felix J.D."/>
            <person name="Leon-Barrios M."/>
        </authorList>
    </citation>
    <scope>NUCLEOTIDE SEQUENCE</scope>
    <source>
        <strain evidence="2">SSUT16</strain>
    </source>
</reference>
<comment type="caution">
    <text evidence="2">The sequence shown here is derived from an EMBL/GenBank/DDBJ whole genome shotgun (WGS) entry which is preliminary data.</text>
</comment>
<proteinExistence type="predicted"/>
<evidence type="ECO:0000313" key="2">
    <source>
        <dbReference type="EMBL" id="MBD3847362.1"/>
    </source>
</evidence>
<accession>A0A927I1G5</accession>
<sequence length="165" mass="17839">MRWILIYFAERLARDPALRTRLRAVLNGLGRRGGRRRSEDLTIDQAGSRPSWQASQEALPLPRGGGRRAQTLIWMLGSGLLLLWVVLVGLAYGLWAMFGDWAITQAGDISRGVGLSELAGPIASLGTRVRELVGPALAVMGITVSAVILIVTAFTARLLGGPIRR</sequence>
<evidence type="ECO:0000313" key="3">
    <source>
        <dbReference type="Proteomes" id="UP000619295"/>
    </source>
</evidence>
<evidence type="ECO:0000256" key="1">
    <source>
        <dbReference type="SAM" id="Phobius"/>
    </source>
</evidence>
<feature type="transmembrane region" description="Helical" evidence="1">
    <location>
        <begin position="72"/>
        <end position="95"/>
    </location>
</feature>
<dbReference type="AlphaFoldDB" id="A0A927I1G5"/>
<protein>
    <submittedName>
        <fullName evidence="2">Uncharacterized protein</fullName>
    </submittedName>
</protein>
<dbReference type="RefSeq" id="WP_157732856.1">
    <property type="nucleotide sequence ID" value="NZ_JACXWY010000010.1"/>
</dbReference>
<keyword evidence="1" id="KW-0812">Transmembrane</keyword>
<organism evidence="2 3">
    <name type="scientific">Bosea spartocytisi</name>
    <dbReference type="NCBI Taxonomy" id="2773451"/>
    <lineage>
        <taxon>Bacteria</taxon>
        <taxon>Pseudomonadati</taxon>
        <taxon>Pseudomonadota</taxon>
        <taxon>Alphaproteobacteria</taxon>
        <taxon>Hyphomicrobiales</taxon>
        <taxon>Boseaceae</taxon>
        <taxon>Bosea</taxon>
    </lineage>
</organism>
<dbReference type="Proteomes" id="UP000619295">
    <property type="component" value="Unassembled WGS sequence"/>
</dbReference>
<dbReference type="EMBL" id="JACXWY010000010">
    <property type="protein sequence ID" value="MBD3847362.1"/>
    <property type="molecule type" value="Genomic_DNA"/>
</dbReference>